<gene>
    <name evidence="2" type="ORF">SBF1_2310001</name>
</gene>
<dbReference type="CDD" id="cd00077">
    <property type="entry name" value="HDc"/>
    <property type="match status" value="2"/>
</dbReference>
<protein>
    <submittedName>
        <fullName evidence="2">HD-GYP domain-containing protein</fullName>
    </submittedName>
</protein>
<dbReference type="EMBL" id="OMOF01000148">
    <property type="protein sequence ID" value="SPF40582.1"/>
    <property type="molecule type" value="Genomic_DNA"/>
</dbReference>
<evidence type="ECO:0000313" key="3">
    <source>
        <dbReference type="Proteomes" id="UP000238916"/>
    </source>
</evidence>
<dbReference type="PANTHER" id="PTHR43155:SF1">
    <property type="entry name" value="3'3'-CGAMP-SPECIFIC PHOSPHODIESTERASE 1"/>
    <property type="match status" value="1"/>
</dbReference>
<feature type="domain" description="HD-GYP" evidence="1">
    <location>
        <begin position="159"/>
        <end position="354"/>
    </location>
</feature>
<dbReference type="InterPro" id="IPR003607">
    <property type="entry name" value="HD/PDEase_dom"/>
</dbReference>
<dbReference type="SUPFAM" id="SSF109604">
    <property type="entry name" value="HD-domain/PDEase-like"/>
    <property type="match status" value="2"/>
</dbReference>
<dbReference type="Pfam" id="PF13487">
    <property type="entry name" value="HD_5"/>
    <property type="match status" value="1"/>
</dbReference>
<dbReference type="Proteomes" id="UP000238916">
    <property type="component" value="Unassembled WGS sequence"/>
</dbReference>
<dbReference type="InterPro" id="IPR037522">
    <property type="entry name" value="HD_GYP_dom"/>
</dbReference>
<dbReference type="Gene3D" id="1.10.3210.10">
    <property type="entry name" value="Hypothetical protein af1432"/>
    <property type="match status" value="2"/>
</dbReference>
<dbReference type="PANTHER" id="PTHR43155">
    <property type="entry name" value="CYCLIC DI-GMP PHOSPHODIESTERASE PA4108-RELATED"/>
    <property type="match status" value="1"/>
</dbReference>
<accession>A0A2U3KLP9</accession>
<feature type="domain" description="HD-GYP" evidence="1">
    <location>
        <begin position="1"/>
        <end position="141"/>
    </location>
</feature>
<dbReference type="AlphaFoldDB" id="A0A2U3KLP9"/>
<name>A0A2U3KLP9_9FIRM</name>
<reference evidence="3" key="1">
    <citation type="submission" date="2018-02" db="EMBL/GenBank/DDBJ databases">
        <authorList>
            <person name="Hausmann B."/>
        </authorList>
    </citation>
    <scope>NUCLEOTIDE SEQUENCE [LARGE SCALE GENOMIC DNA]</scope>
    <source>
        <strain evidence="3">Peat soil MAG SbF1</strain>
    </source>
</reference>
<dbReference type="PROSITE" id="PS51832">
    <property type="entry name" value="HD_GYP"/>
    <property type="match status" value="2"/>
</dbReference>
<evidence type="ECO:0000259" key="1">
    <source>
        <dbReference type="PROSITE" id="PS51832"/>
    </source>
</evidence>
<sequence length="355" mass="40473">MLFYSALVHDAGMNPEDELQSILPFEDINSFSHCQRGYEIFRHSKFTEKVASIILYHHDRWKGPNSSGLCESSIPLNSTIIYLADRVSVLVDTTNDYILNFNQDIIDTILKKSGTIFNPIVVEAFMEASKKESFWLDIQSEFLLELIYTRRPKQYMRVSEVELIDVVKCFSRIIDNKSPFTRNHSKRVAIVVNFLADKVGFSDSELSMITIAGYLHDLGKISIPNSILDKPSKLTKEETAIIKRHTYYSHHLLQNITGFELVSIWGPHHHEKLDGSGYPFHLTRDDLPLGSRLMAVADIFTALTEDRPYRKGIIKEECLAILNKLVADNAICKQGVILVEDHYDEILALIDIPTA</sequence>
<dbReference type="InterPro" id="IPR006674">
    <property type="entry name" value="HD_domain"/>
</dbReference>
<organism evidence="2 3">
    <name type="scientific">Candidatus Desulfosporosinus infrequens</name>
    <dbReference type="NCBI Taxonomy" id="2043169"/>
    <lineage>
        <taxon>Bacteria</taxon>
        <taxon>Bacillati</taxon>
        <taxon>Bacillota</taxon>
        <taxon>Clostridia</taxon>
        <taxon>Eubacteriales</taxon>
        <taxon>Desulfitobacteriaceae</taxon>
        <taxon>Desulfosporosinus</taxon>
    </lineage>
</organism>
<dbReference type="Pfam" id="PF01966">
    <property type="entry name" value="HD"/>
    <property type="match status" value="1"/>
</dbReference>
<proteinExistence type="predicted"/>
<evidence type="ECO:0000313" key="2">
    <source>
        <dbReference type="EMBL" id="SPF40582.1"/>
    </source>
</evidence>
<dbReference type="SMART" id="SM00471">
    <property type="entry name" value="HDc"/>
    <property type="match status" value="1"/>
</dbReference>